<dbReference type="PANTHER" id="PTHR45975:SF2">
    <property type="entry name" value="NUCLEOSOME-REMODELING FACTOR SUBUNIT BPTF"/>
    <property type="match status" value="1"/>
</dbReference>
<dbReference type="Pfam" id="PF00628">
    <property type="entry name" value="PHD"/>
    <property type="match status" value="3"/>
</dbReference>
<dbReference type="WBParaSite" id="ACRNAN_Path_409.g1549.t1">
    <property type="protein sequence ID" value="ACRNAN_Path_409.g1549.t1"/>
    <property type="gene ID" value="ACRNAN_Path_409.g1549"/>
</dbReference>
<feature type="compositionally biased region" description="Polar residues" evidence="11">
    <location>
        <begin position="1711"/>
        <end position="1743"/>
    </location>
</feature>
<evidence type="ECO:0000256" key="4">
    <source>
        <dbReference type="ARBA" id="ARBA00022833"/>
    </source>
</evidence>
<feature type="compositionally biased region" description="Basic and acidic residues" evidence="11">
    <location>
        <begin position="1090"/>
        <end position="1101"/>
    </location>
</feature>
<dbReference type="InterPro" id="IPR011011">
    <property type="entry name" value="Znf_FYVE_PHD"/>
</dbReference>
<evidence type="ECO:0000259" key="13">
    <source>
        <dbReference type="PROSITE" id="PS50016"/>
    </source>
</evidence>
<dbReference type="Proteomes" id="UP000887540">
    <property type="component" value="Unplaced"/>
</dbReference>
<keyword evidence="5" id="KW-0805">Transcription regulation</keyword>
<dbReference type="CDD" id="cd15560">
    <property type="entry name" value="PHD2_3_BPTF"/>
    <property type="match status" value="1"/>
</dbReference>
<dbReference type="GO" id="GO:0008270">
    <property type="term" value="F:zinc ion binding"/>
    <property type="evidence" value="ECO:0007669"/>
    <property type="project" value="UniProtKB-KW"/>
</dbReference>
<organism evidence="16 17">
    <name type="scientific">Acrobeloides nanus</name>
    <dbReference type="NCBI Taxonomy" id="290746"/>
    <lineage>
        <taxon>Eukaryota</taxon>
        <taxon>Metazoa</taxon>
        <taxon>Ecdysozoa</taxon>
        <taxon>Nematoda</taxon>
        <taxon>Chromadorea</taxon>
        <taxon>Rhabditida</taxon>
        <taxon>Tylenchina</taxon>
        <taxon>Cephalobomorpha</taxon>
        <taxon>Cephaloboidea</taxon>
        <taxon>Cephalobidae</taxon>
        <taxon>Acrobeloides</taxon>
    </lineage>
</organism>
<dbReference type="PROSITE" id="PS50064">
    <property type="entry name" value="ZF_PARP_2"/>
    <property type="match status" value="1"/>
</dbReference>
<keyword evidence="3 10" id="KW-0863">Zinc-finger</keyword>
<feature type="compositionally biased region" description="Low complexity" evidence="11">
    <location>
        <begin position="1679"/>
        <end position="1688"/>
    </location>
</feature>
<evidence type="ECO:0000256" key="2">
    <source>
        <dbReference type="ARBA" id="ARBA00022723"/>
    </source>
</evidence>
<evidence type="ECO:0000256" key="9">
    <source>
        <dbReference type="PROSITE-ProRule" id="PRU00035"/>
    </source>
</evidence>
<keyword evidence="2" id="KW-0479">Metal-binding</keyword>
<dbReference type="PANTHER" id="PTHR45975">
    <property type="entry name" value="NUCLEOSOME-REMODELING FACTOR SUBUNIT BPTF"/>
    <property type="match status" value="1"/>
</dbReference>
<proteinExistence type="predicted"/>
<keyword evidence="6 9" id="KW-0103">Bromodomain</keyword>
<feature type="compositionally biased region" description="Polar residues" evidence="11">
    <location>
        <begin position="1667"/>
        <end position="1678"/>
    </location>
</feature>
<name>A0A914C6L8_9BILA</name>
<evidence type="ECO:0000313" key="16">
    <source>
        <dbReference type="Proteomes" id="UP000887540"/>
    </source>
</evidence>
<dbReference type="Pfam" id="PF00439">
    <property type="entry name" value="Bromodomain"/>
    <property type="match status" value="1"/>
</dbReference>
<dbReference type="PRINTS" id="PR00503">
    <property type="entry name" value="BROMODOMAIN"/>
</dbReference>
<feature type="domain" description="PHD-type" evidence="13">
    <location>
        <begin position="300"/>
        <end position="345"/>
    </location>
</feature>
<dbReference type="PROSITE" id="PS01359">
    <property type="entry name" value="ZF_PHD_1"/>
    <property type="match status" value="1"/>
</dbReference>
<evidence type="ECO:0000259" key="12">
    <source>
        <dbReference type="PROSITE" id="PS50014"/>
    </source>
</evidence>
<keyword evidence="7" id="KW-0804">Transcription</keyword>
<feature type="domain" description="Bromo" evidence="12">
    <location>
        <begin position="1903"/>
        <end position="1973"/>
    </location>
</feature>
<dbReference type="Gene3D" id="1.20.920.10">
    <property type="entry name" value="Bromodomain-like"/>
    <property type="match status" value="1"/>
</dbReference>
<comment type="subcellular location">
    <subcellularLocation>
        <location evidence="1">Nucleus</location>
    </subcellularLocation>
</comment>
<dbReference type="SUPFAM" id="SSF47370">
    <property type="entry name" value="Bromodomain"/>
    <property type="match status" value="1"/>
</dbReference>
<accession>A0A914C6L8</accession>
<feature type="region of interest" description="Disordered" evidence="11">
    <location>
        <begin position="1667"/>
        <end position="1743"/>
    </location>
</feature>
<evidence type="ECO:0000259" key="15">
    <source>
        <dbReference type="PROSITE" id="PS50827"/>
    </source>
</evidence>
<dbReference type="GO" id="GO:0016589">
    <property type="term" value="C:NURF complex"/>
    <property type="evidence" value="ECO:0007669"/>
    <property type="project" value="InterPro"/>
</dbReference>
<dbReference type="InterPro" id="IPR013083">
    <property type="entry name" value="Znf_RING/FYVE/PHD"/>
</dbReference>
<evidence type="ECO:0000259" key="14">
    <source>
        <dbReference type="PROSITE" id="PS50064"/>
    </source>
</evidence>
<keyword evidence="8" id="KW-0539">Nucleus</keyword>
<dbReference type="GO" id="GO:0006357">
    <property type="term" value="P:regulation of transcription by RNA polymerase II"/>
    <property type="evidence" value="ECO:0007669"/>
    <property type="project" value="InterPro"/>
</dbReference>
<dbReference type="Gene3D" id="3.30.40.10">
    <property type="entry name" value="Zinc/RING finger domain, C3HC4 (zinc finger)"/>
    <property type="match status" value="3"/>
</dbReference>
<feature type="region of interest" description="Disordered" evidence="11">
    <location>
        <begin position="1580"/>
        <end position="1626"/>
    </location>
</feature>
<sequence length="2009" mass="231367">MVTTRGRPRKAVERISPSPVTSSARRSKSKKASQKNLSSRNRRTNELKEEPPITSPECWEEYSDEETTRTSFHTKDSDSDIELFKSESEDEVYADDSDIEYPQTSVRQSRGAAKPEESTEEAFCPWIEISPDELPSLELPQSSTDLLIENHLLFDVLEIYQVCQVYYRTIQISPFLFEDFLCSLRSTHLTKLIAEIHIAFIKLLLRDDEDEQITLSVQDTNNSFNIMIHLLEPLTYAEVLRQYVESDPSFPKEVLEALQSNYPFVDVQKKILVLKWLCERFLYSATFKKIIKHEGKLYHDEHCRECGKPGDVLLCDGCSACYHLACAELDEIPSGEWLCKVCQIHQIRGVLDCLNYDNKVSSRQPLRMKPIGYDRHSRLYWFLVRRIFVQDLSNGQVYYYSTLPQVYELVSRMDPQLYELQLCQAFKKRAEQIAEQMNITLELTDTKRSMIVEGLAGSREIPEPYLHVDNADRMSRIYSDLVTNQTAALSNESGNDEDEENISVIKKLQHLLCIEDGILVETFWTGGLTETQLLDYRKRYNDAHQQGEESITSLLKERTLKMHRGFRLGFSDGGYRSYENQYIVNEYAKSPYLRAKDRDRKKYLSLRFSLTDDGTFDWPKVKEHGMFKSAEDVATIIQHSLRRMIQKIPDELVHRLWKPVEKEKFMHKLQNATTVESLRFHLLQYEKAVRKPIFSNVWWNSLGHTRLQRITPADREYRQELESRKKKEERELLQADPYRFSNIVWVKYSSLGGPPKHNIWKMKDEQYRVNGYKKLGGWLWISSTRVYRRVNVPAKPPCGITTSTNHSELTTNEAKKAFRLEKLVQKLNHWRKESEVSHKTSRLHCYSSSCHLAPSVAGVRLTCYSPTCSSITTFSQTMTSTSAVVKAYDPAKKIAQSLNAVSKEIMGEGKPFSFPKPFGYKVRATGKRSIFVLPPPILRRVARLSSKVIIPGFHPTAKANFTVWNYPCSRPLFDNCWRYITLNSSSLAAIALQFRIMYACIRWTDMKPGADVEDERDPRVITHHPDYDEIREVVGHKEHPPDGYYEQYKLKLEQYYLEDAPDREGGDDSENYRGFGGVNLRARKRKQQKDKRDSLKQRDPRKARIKEQWIDGVDLRLFEIKRYWQAYHRRFYKQQVPINVGVFSRALSTQKSLQDTEYLNRSRLVLDKALNGTPNQTRDMVIRPQQRLTNVSTQRASLPLSSTSYANGYSQETRRPPSFSAYQTISTKPTTSDIKEEIKPGYNLGLEPPVKRIRLDTASFAQLETQQKEFIMTDEHGVKRTFIAVKPQDAGINITSQMGGETINSGRATTGISNSGVPKMIRLVPFNTSQVRLSQPIAQRSPVNNFRPSQAAETSQVAYNGQPTLIRMSVRPAQSPVFRQNSWQSQQPVRSTQIIQKTIPAQSYAVETDPSLSGSVSRASSTFGDHDYGSQQHFASTGSNITNYQRYSQPNYAHPGRMDESSYDNTAAQTSQMMFEDIEPAPKSEYRLFLEEKLRKTLEDASNLTSYGSISAREQFEDVDDFERDLISYETKLPVINKRAIFGSSEESRQKKKPKPYDEILANESKYVKSIETVASHISSASPKVLHTPKRKKKTVLIDKSQIIESPKSDQSGSAKRPRSRNIRLNGEELQSVLHETEEPVAVAPSKKTQRVGPTLLALALNNKQKVSRSFSESKSTPQQRQQSTRTSNANSSKRKSSITVSPAVFKDDSLATTTTTPKRQKSSKCQITEAATPNTTSGSQETPILVKKMDPTKNHCICNTPYDPKKFYIACNVCNRWFHGKCMKMTEKQANDLDSWTCEDCAKELTQELYCLCRQPYDDKRFYIGCDICEDWFHPECLGLTKEKVESSEEFACPPCQQKQNMPPIEKLATADEKEVLKVYLVEHELDTEEYPILYRIWKELKEDFASWPFLEPVDVKLYPAYTNFVKKPMDLSTVRSKLDKNEYRRLKDFASDIYQIFENARLANEKGSPIWQCAELMEKHFRQHLNTAKEELSQKLKLQSAKKDYGL</sequence>
<dbReference type="Pfam" id="PF02791">
    <property type="entry name" value="DDT"/>
    <property type="match status" value="1"/>
</dbReference>
<dbReference type="InterPro" id="IPR001487">
    <property type="entry name" value="Bromodomain"/>
</dbReference>
<dbReference type="InterPro" id="IPR038028">
    <property type="entry name" value="BPTF"/>
</dbReference>
<dbReference type="SMART" id="SM00249">
    <property type="entry name" value="PHD"/>
    <property type="match status" value="3"/>
</dbReference>
<dbReference type="PROSITE" id="PS50827">
    <property type="entry name" value="DDT"/>
    <property type="match status" value="1"/>
</dbReference>
<feature type="domain" description="PHD-type" evidence="13">
    <location>
        <begin position="1809"/>
        <end position="1860"/>
    </location>
</feature>
<evidence type="ECO:0000256" key="3">
    <source>
        <dbReference type="ARBA" id="ARBA00022771"/>
    </source>
</evidence>
<dbReference type="SUPFAM" id="SSF57903">
    <property type="entry name" value="FYVE/PHD zinc finger"/>
    <property type="match status" value="3"/>
</dbReference>
<evidence type="ECO:0000313" key="17">
    <source>
        <dbReference type="WBParaSite" id="ACRNAN_Path_409.g1549.t1"/>
    </source>
</evidence>
<dbReference type="SMART" id="SM00571">
    <property type="entry name" value="DDT"/>
    <property type="match status" value="1"/>
</dbReference>
<reference evidence="17" key="1">
    <citation type="submission" date="2022-11" db="UniProtKB">
        <authorList>
            <consortium name="WormBaseParasite"/>
        </authorList>
    </citation>
    <scope>IDENTIFICATION</scope>
</reference>
<dbReference type="GO" id="GO:0000978">
    <property type="term" value="F:RNA polymerase II cis-regulatory region sequence-specific DNA binding"/>
    <property type="evidence" value="ECO:0007669"/>
    <property type="project" value="TreeGrafter"/>
</dbReference>
<feature type="domain" description="PARP-type" evidence="14">
    <location>
        <begin position="1798"/>
        <end position="1879"/>
    </location>
</feature>
<dbReference type="InterPro" id="IPR036427">
    <property type="entry name" value="Bromodomain-like_sf"/>
</dbReference>
<feature type="region of interest" description="Disordered" evidence="11">
    <location>
        <begin position="1062"/>
        <end position="1101"/>
    </location>
</feature>
<evidence type="ECO:0000256" key="7">
    <source>
        <dbReference type="ARBA" id="ARBA00023163"/>
    </source>
</evidence>
<dbReference type="InterPro" id="IPR018501">
    <property type="entry name" value="DDT_dom"/>
</dbReference>
<evidence type="ECO:0000256" key="8">
    <source>
        <dbReference type="ARBA" id="ARBA00023242"/>
    </source>
</evidence>
<feature type="region of interest" description="Disordered" evidence="11">
    <location>
        <begin position="1"/>
        <end position="119"/>
    </location>
</feature>
<evidence type="ECO:0000256" key="10">
    <source>
        <dbReference type="PROSITE-ProRule" id="PRU00146"/>
    </source>
</evidence>
<keyword evidence="4" id="KW-0862">Zinc</keyword>
<protein>
    <submittedName>
        <fullName evidence="17">Uncharacterized protein</fullName>
    </submittedName>
</protein>
<dbReference type="InterPro" id="IPR019787">
    <property type="entry name" value="Znf_PHD-finger"/>
</dbReference>
<evidence type="ECO:0000256" key="5">
    <source>
        <dbReference type="ARBA" id="ARBA00023015"/>
    </source>
</evidence>
<feature type="compositionally biased region" description="Acidic residues" evidence="11">
    <location>
        <begin position="88"/>
        <end position="99"/>
    </location>
</feature>
<feature type="domain" description="PHD-type" evidence="13">
    <location>
        <begin position="1754"/>
        <end position="1805"/>
    </location>
</feature>
<dbReference type="Pfam" id="PF15613">
    <property type="entry name" value="WSD"/>
    <property type="match status" value="1"/>
</dbReference>
<feature type="domain" description="DDT" evidence="15">
    <location>
        <begin position="150"/>
        <end position="210"/>
    </location>
</feature>
<dbReference type="InterPro" id="IPR028941">
    <property type="entry name" value="WHIM2_dom"/>
</dbReference>
<dbReference type="PROSITE" id="PS50014">
    <property type="entry name" value="BROMODOMAIN_2"/>
    <property type="match status" value="1"/>
</dbReference>
<dbReference type="PROSITE" id="PS50016">
    <property type="entry name" value="ZF_PHD_2"/>
    <property type="match status" value="3"/>
</dbReference>
<dbReference type="InterPro" id="IPR019786">
    <property type="entry name" value="Zinc_finger_PHD-type_CS"/>
</dbReference>
<feature type="compositionally biased region" description="Basic and acidic residues" evidence="11">
    <location>
        <begin position="73"/>
        <end position="87"/>
    </location>
</feature>
<evidence type="ECO:0000256" key="6">
    <source>
        <dbReference type="ARBA" id="ARBA00023117"/>
    </source>
</evidence>
<keyword evidence="16" id="KW-1185">Reference proteome</keyword>
<dbReference type="InterPro" id="IPR001510">
    <property type="entry name" value="Znf_PARP"/>
</dbReference>
<dbReference type="InterPro" id="IPR001965">
    <property type="entry name" value="Znf_PHD"/>
</dbReference>
<evidence type="ECO:0000256" key="1">
    <source>
        <dbReference type="ARBA" id="ARBA00004123"/>
    </source>
</evidence>
<dbReference type="SMART" id="SM00297">
    <property type="entry name" value="BROMO"/>
    <property type="match status" value="1"/>
</dbReference>
<evidence type="ECO:0000256" key="11">
    <source>
        <dbReference type="SAM" id="MobiDB-lite"/>
    </source>
</evidence>